<protein>
    <submittedName>
        <fullName evidence="10">Methyl-accepting chemotaxis protein</fullName>
    </submittedName>
</protein>
<keyword evidence="7" id="KW-0812">Transmembrane</keyword>
<dbReference type="SUPFAM" id="SSF58104">
    <property type="entry name" value="Methyl-accepting chemotaxis protein (MCP) signaling domain"/>
    <property type="match status" value="1"/>
</dbReference>
<dbReference type="SMART" id="SM00304">
    <property type="entry name" value="HAMP"/>
    <property type="match status" value="1"/>
</dbReference>
<evidence type="ECO:0000256" key="5">
    <source>
        <dbReference type="ARBA" id="ARBA00029447"/>
    </source>
</evidence>
<organism evidence="10 11">
    <name type="scientific">Cytobacillus eiseniae</name>
    <dbReference type="NCBI Taxonomy" id="762947"/>
    <lineage>
        <taxon>Bacteria</taxon>
        <taxon>Bacillati</taxon>
        <taxon>Bacillota</taxon>
        <taxon>Bacilli</taxon>
        <taxon>Bacillales</taxon>
        <taxon>Bacillaceae</taxon>
        <taxon>Cytobacillus</taxon>
    </lineage>
</organism>
<reference evidence="10 11" key="1">
    <citation type="submission" date="2021-03" db="EMBL/GenBank/DDBJ databases">
        <title>Genomic Encyclopedia of Type Strains, Phase IV (KMG-IV): sequencing the most valuable type-strain genomes for metagenomic binning, comparative biology and taxonomic classification.</title>
        <authorList>
            <person name="Goeker M."/>
        </authorList>
    </citation>
    <scope>NUCLEOTIDE SEQUENCE [LARGE SCALE GENOMIC DNA]</scope>
    <source>
        <strain evidence="10 11">DSM 26675</strain>
    </source>
</reference>
<keyword evidence="11" id="KW-1185">Reference proteome</keyword>
<dbReference type="PANTHER" id="PTHR32089">
    <property type="entry name" value="METHYL-ACCEPTING CHEMOTAXIS PROTEIN MCPB"/>
    <property type="match status" value="1"/>
</dbReference>
<dbReference type="PANTHER" id="PTHR32089:SF114">
    <property type="entry name" value="METHYL-ACCEPTING CHEMOTAXIS PROTEIN MCPB"/>
    <property type="match status" value="1"/>
</dbReference>
<sequence>MINKLRWRNIKIGWKYWLSLNIVLLLVGTSTTVVSSLLSDIKENNAIQEQRGDRAIKITELGSLIRAKKIHIVSYIYDGDPQMIIEYEERQEKISTIKSELNGRMYTEEQKAIFDQVIANDIQLDNLFTNEVTIAKDQEDTQKLSQLKVETNELQSETIEKLEQLQLIINEDRLKAVQDTQRSAELANQVLLISIIASLLIGGALIFIINRLVSRNLNQVVEVSNQIAAGHLVVESLEIKGTDEIGKLGLAVNTMSDSLRQMISQILGISKTVSSKSEELTQAANEVGAGSEQIAVTMQELTSGSEQQANSSSHISSLMSSLDHEISVASDEGDHLKSASNNVLELSNNGKEQMERSVTNMTEMNDLVISSVQQVTGLEHRSQEITTLVDVIHGIAEQTNLLALNAAIEAARAGESGRGFAVVANEVRKLAEQVRSSVSEIANIIGGVHEEIQTTVGSLQKVNQKVKEGNHQIWLSRDAFDSINIGVSEMMTGIENVCDNLIKIRSSSNEITASSEEIASTSEQAAAGLQQVSATAEQQSSSMEEIMGNSESLASLAEDLNQMIQKFKL</sequence>
<evidence type="ECO:0000313" key="11">
    <source>
        <dbReference type="Proteomes" id="UP001519293"/>
    </source>
</evidence>
<dbReference type="Pfam" id="PF00672">
    <property type="entry name" value="HAMP"/>
    <property type="match status" value="1"/>
</dbReference>
<comment type="subcellular location">
    <subcellularLocation>
        <location evidence="1">Cell membrane</location>
    </subcellularLocation>
</comment>
<gene>
    <name evidence="10" type="ORF">J2Z40_002145</name>
</gene>
<dbReference type="PROSITE" id="PS50111">
    <property type="entry name" value="CHEMOTAXIS_TRANSDUC_2"/>
    <property type="match status" value="1"/>
</dbReference>
<feature type="domain" description="HAMP" evidence="9">
    <location>
        <begin position="211"/>
        <end position="264"/>
    </location>
</feature>
<dbReference type="EMBL" id="JAGIKZ010000010">
    <property type="protein sequence ID" value="MBP2241582.1"/>
    <property type="molecule type" value="Genomic_DNA"/>
</dbReference>
<dbReference type="PROSITE" id="PS50885">
    <property type="entry name" value="HAMP"/>
    <property type="match status" value="1"/>
</dbReference>
<evidence type="ECO:0000256" key="7">
    <source>
        <dbReference type="SAM" id="Phobius"/>
    </source>
</evidence>
<dbReference type="Proteomes" id="UP001519293">
    <property type="component" value="Unassembled WGS sequence"/>
</dbReference>
<dbReference type="SMART" id="SM00283">
    <property type="entry name" value="MA"/>
    <property type="match status" value="1"/>
</dbReference>
<feature type="domain" description="Methyl-accepting transducer" evidence="8">
    <location>
        <begin position="283"/>
        <end position="533"/>
    </location>
</feature>
<keyword evidence="7" id="KW-1133">Transmembrane helix</keyword>
<dbReference type="Gene3D" id="1.10.287.950">
    <property type="entry name" value="Methyl-accepting chemotaxis protein"/>
    <property type="match status" value="1"/>
</dbReference>
<dbReference type="Pfam" id="PF00015">
    <property type="entry name" value="MCPsignal"/>
    <property type="match status" value="1"/>
</dbReference>
<name>A0ABS4RFA7_9BACI</name>
<dbReference type="RefSeq" id="WP_066399918.1">
    <property type="nucleotide sequence ID" value="NZ_JAGIKZ010000010.1"/>
</dbReference>
<feature type="transmembrane region" description="Helical" evidence="7">
    <location>
        <begin position="190"/>
        <end position="209"/>
    </location>
</feature>
<keyword evidence="2" id="KW-1003">Cell membrane</keyword>
<comment type="similarity">
    <text evidence="5">Belongs to the methyl-accepting chemotaxis (MCP) protein family.</text>
</comment>
<dbReference type="InterPro" id="IPR003660">
    <property type="entry name" value="HAMP_dom"/>
</dbReference>
<accession>A0ABS4RFA7</accession>
<dbReference type="CDD" id="cd06225">
    <property type="entry name" value="HAMP"/>
    <property type="match status" value="1"/>
</dbReference>
<dbReference type="Gene3D" id="6.10.340.10">
    <property type="match status" value="1"/>
</dbReference>
<dbReference type="InterPro" id="IPR004089">
    <property type="entry name" value="MCPsignal_dom"/>
</dbReference>
<comment type="caution">
    <text evidence="10">The sequence shown here is derived from an EMBL/GenBank/DDBJ whole genome shotgun (WGS) entry which is preliminary data.</text>
</comment>
<evidence type="ECO:0000313" key="10">
    <source>
        <dbReference type="EMBL" id="MBP2241582.1"/>
    </source>
</evidence>
<evidence type="ECO:0000256" key="1">
    <source>
        <dbReference type="ARBA" id="ARBA00004236"/>
    </source>
</evidence>
<keyword evidence="4 6" id="KW-0807">Transducer</keyword>
<evidence type="ECO:0000259" key="8">
    <source>
        <dbReference type="PROSITE" id="PS50111"/>
    </source>
</evidence>
<evidence type="ECO:0000256" key="3">
    <source>
        <dbReference type="ARBA" id="ARBA00023136"/>
    </source>
</evidence>
<keyword evidence="3 7" id="KW-0472">Membrane</keyword>
<evidence type="ECO:0000256" key="6">
    <source>
        <dbReference type="PROSITE-ProRule" id="PRU00284"/>
    </source>
</evidence>
<evidence type="ECO:0000259" key="9">
    <source>
        <dbReference type="PROSITE" id="PS50885"/>
    </source>
</evidence>
<dbReference type="CDD" id="cd11386">
    <property type="entry name" value="MCP_signal"/>
    <property type="match status" value="1"/>
</dbReference>
<evidence type="ECO:0000256" key="2">
    <source>
        <dbReference type="ARBA" id="ARBA00022475"/>
    </source>
</evidence>
<proteinExistence type="inferred from homology"/>
<evidence type="ECO:0000256" key="4">
    <source>
        <dbReference type="ARBA" id="ARBA00023224"/>
    </source>
</evidence>